<dbReference type="InterPro" id="IPR038538">
    <property type="entry name" value="MTERF_sf"/>
</dbReference>
<reference evidence="4 5" key="1">
    <citation type="submission" date="2019-01" db="EMBL/GenBank/DDBJ databases">
        <title>Draft Genome and Complete Hox-Cluster Characterization of the Sterlet Sturgeon (Acipenser ruthenus).</title>
        <authorList>
            <person name="Wei Q."/>
        </authorList>
    </citation>
    <scope>NUCLEOTIDE SEQUENCE [LARGE SCALE GENOMIC DNA]</scope>
    <source>
        <strain evidence="4">WHYD16114868_AA</strain>
        <tissue evidence="4">Blood</tissue>
    </source>
</reference>
<dbReference type="AlphaFoldDB" id="A0A444U8I9"/>
<dbReference type="GO" id="GO:0006390">
    <property type="term" value="P:mitochondrial transcription"/>
    <property type="evidence" value="ECO:0007669"/>
    <property type="project" value="TreeGrafter"/>
</dbReference>
<dbReference type="EMBL" id="SCEB01215078">
    <property type="protein sequence ID" value="RXM31460.1"/>
    <property type="molecule type" value="Genomic_DNA"/>
</dbReference>
<accession>A0A444U8I9</accession>
<dbReference type="GO" id="GO:0005739">
    <property type="term" value="C:mitochondrion"/>
    <property type="evidence" value="ECO:0007669"/>
    <property type="project" value="TreeGrafter"/>
</dbReference>
<evidence type="ECO:0000256" key="2">
    <source>
        <dbReference type="ARBA" id="ARBA00022946"/>
    </source>
</evidence>
<dbReference type="PANTHER" id="PTHR13068:SF203">
    <property type="entry name" value="TRANSCRIPTION TERMINATION FACTOR 4, MITOCHONDRIAL"/>
    <property type="match status" value="1"/>
</dbReference>
<name>A0A444U8I9_ACIRT</name>
<comment type="similarity">
    <text evidence="1">Belongs to the mTERF family.</text>
</comment>
<evidence type="ECO:0000256" key="1">
    <source>
        <dbReference type="ARBA" id="ARBA00007692"/>
    </source>
</evidence>
<comment type="caution">
    <text evidence="4">The sequence shown here is derived from an EMBL/GenBank/DDBJ whole genome shotgun (WGS) entry which is preliminary data.</text>
</comment>
<dbReference type="InterPro" id="IPR003690">
    <property type="entry name" value="MTERF"/>
</dbReference>
<sequence>MSLSDSCDISSSSLLRQLAWGAFSRTGPSPIHNPNKAFLTVNSKSTEVDAVSSDGAGIPVSVWVYRLNNEGRRCLVVMEPVERISACVSFGESCLRIQRATGSSRDGTTFPLSIKLNSILDFGRPTEPKGHCSLLESESKLLSCFPGSERPQEQSKLSSSLEAVVPTDSMEHLKSEGHLEPKEQSSILESRKYNAQYTESRHPLVLRKCGQEPQQALQRQLCSSLRSGPQLACSRDKDRPETPSQELQDKLKLLSGGTPGSCAHEETIRSLMDLGFTEDQVIQLCEGASSQTPPLSTQGLSTLSTLTTLGLNPSSILRVLEKCPELSRINGNQLQQRIDSLRKLGLLEGSLQRVVSHCPHILTLTPKRLGTAVRFLREECQFTGQQVTEILRSAPATLLEENRQLQYKFQYAYFRMGIQHTDMVKSGLFRVPLEEIRARHVFLERLGVYETPDKKGQTRIINPKLKDFLGASEDFLTKVARASPDEFEVFRKLLTRELEEEKEGQEENSDSEEEEAEEGYESEDSEQTEYRK</sequence>
<dbReference type="GO" id="GO:0061668">
    <property type="term" value="P:mitochondrial ribosome assembly"/>
    <property type="evidence" value="ECO:0007669"/>
    <property type="project" value="TreeGrafter"/>
</dbReference>
<feature type="region of interest" description="Disordered" evidence="3">
    <location>
        <begin position="498"/>
        <end position="532"/>
    </location>
</feature>
<evidence type="ECO:0000313" key="5">
    <source>
        <dbReference type="Proteomes" id="UP000289886"/>
    </source>
</evidence>
<dbReference type="GO" id="GO:0003676">
    <property type="term" value="F:nucleic acid binding"/>
    <property type="evidence" value="ECO:0007669"/>
    <property type="project" value="InterPro"/>
</dbReference>
<feature type="compositionally biased region" description="Acidic residues" evidence="3">
    <location>
        <begin position="500"/>
        <end position="532"/>
    </location>
</feature>
<proteinExistence type="inferred from homology"/>
<dbReference type="Proteomes" id="UP000289886">
    <property type="component" value="Unassembled WGS sequence"/>
</dbReference>
<protein>
    <recommendedName>
        <fullName evidence="6">Transcription termination factor 4, mitochondrial</fullName>
    </recommendedName>
</protein>
<keyword evidence="2" id="KW-0809">Transit peptide</keyword>
<organism evidence="4 5">
    <name type="scientific">Acipenser ruthenus</name>
    <name type="common">Sterlet sturgeon</name>
    <dbReference type="NCBI Taxonomy" id="7906"/>
    <lineage>
        <taxon>Eukaryota</taxon>
        <taxon>Metazoa</taxon>
        <taxon>Chordata</taxon>
        <taxon>Craniata</taxon>
        <taxon>Vertebrata</taxon>
        <taxon>Euteleostomi</taxon>
        <taxon>Actinopterygii</taxon>
        <taxon>Chondrostei</taxon>
        <taxon>Acipenseriformes</taxon>
        <taxon>Acipenseridae</taxon>
        <taxon>Acipenser</taxon>
    </lineage>
</organism>
<dbReference type="Pfam" id="PF02536">
    <property type="entry name" value="mTERF"/>
    <property type="match status" value="1"/>
</dbReference>
<dbReference type="SMART" id="SM00733">
    <property type="entry name" value="Mterf"/>
    <property type="match status" value="4"/>
</dbReference>
<dbReference type="Gene3D" id="1.25.70.10">
    <property type="entry name" value="Transcription termination factor 3, mitochondrial"/>
    <property type="match status" value="1"/>
</dbReference>
<evidence type="ECO:0008006" key="6">
    <source>
        <dbReference type="Google" id="ProtNLM"/>
    </source>
</evidence>
<evidence type="ECO:0000256" key="3">
    <source>
        <dbReference type="SAM" id="MobiDB-lite"/>
    </source>
</evidence>
<keyword evidence="5" id="KW-1185">Reference proteome</keyword>
<evidence type="ECO:0000313" key="4">
    <source>
        <dbReference type="EMBL" id="RXM31460.1"/>
    </source>
</evidence>
<gene>
    <name evidence="4" type="ORF">EOD39_6964</name>
</gene>
<dbReference type="PANTHER" id="PTHR13068">
    <property type="entry name" value="CGI-12 PROTEIN-RELATED"/>
    <property type="match status" value="1"/>
</dbReference>